<dbReference type="EMBL" id="CYTW01000001">
    <property type="protein sequence ID" value="CUJ91454.1"/>
    <property type="molecule type" value="Genomic_DNA"/>
</dbReference>
<feature type="domain" description="Protein YjdM C-terminal" evidence="1">
    <location>
        <begin position="106"/>
        <end position="172"/>
    </location>
</feature>
<keyword evidence="3" id="KW-1185">Reference proteome</keyword>
<dbReference type="GeneID" id="83880426"/>
<dbReference type="InterPro" id="IPR013988">
    <property type="entry name" value="YjdM_C"/>
</dbReference>
<sequence>MSQSCALCGAKTETAAFVVAPKADEVQLCQTCLAGVTGKPEDAPHWQCLHEAIWSTEPPLQVLAFRVLNGLTSAPWARDILDIAYLEPEVKDWAEAGMADPDAPEHRDSNGVLLAAGDSVVLIKDLPVKGAGFTAKRGTPVRNISLVQDNAEHIEGRVESQRIVILTKFVKKT</sequence>
<dbReference type="Gene3D" id="2.30.30.40">
    <property type="entry name" value="SH3 Domains"/>
    <property type="match status" value="1"/>
</dbReference>
<dbReference type="SUPFAM" id="SSF82057">
    <property type="entry name" value="Prokaryotic SH3-related domain"/>
    <property type="match status" value="1"/>
</dbReference>
<gene>
    <name evidence="2" type="ORF">PH7735_01370</name>
</gene>
<dbReference type="AlphaFoldDB" id="A0A0N7M8V6"/>
<evidence type="ECO:0000313" key="2">
    <source>
        <dbReference type="EMBL" id="CUJ91454.1"/>
    </source>
</evidence>
<proteinExistence type="predicted"/>
<dbReference type="RefSeq" id="WP_058310508.1">
    <property type="nucleotide sequence ID" value="NZ_CYTW01000001.1"/>
</dbReference>
<protein>
    <submittedName>
        <fullName evidence="2">Putative alkylphosphonate utilization operon protein PhnA</fullName>
    </submittedName>
</protein>
<dbReference type="STRING" id="1715693.PH7735_01370"/>
<accession>A0A0N7M8V6</accession>
<name>A0A0N7M8V6_9RHOB</name>
<evidence type="ECO:0000313" key="3">
    <source>
        <dbReference type="Proteomes" id="UP000051870"/>
    </source>
</evidence>
<dbReference type="Pfam" id="PF03831">
    <property type="entry name" value="YjdM"/>
    <property type="match status" value="1"/>
</dbReference>
<reference evidence="3" key="1">
    <citation type="submission" date="2015-09" db="EMBL/GenBank/DDBJ databases">
        <authorList>
            <person name="Rodrigo-Torres Lidia"/>
            <person name="Arahal R.David."/>
        </authorList>
    </citation>
    <scope>NUCLEOTIDE SEQUENCE [LARGE SCALE GENOMIC DNA]</scope>
    <source>
        <strain evidence="3">CECT 7735</strain>
    </source>
</reference>
<organism evidence="2 3">
    <name type="scientific">Shimia thalassica</name>
    <dbReference type="NCBI Taxonomy" id="1715693"/>
    <lineage>
        <taxon>Bacteria</taxon>
        <taxon>Pseudomonadati</taxon>
        <taxon>Pseudomonadota</taxon>
        <taxon>Alphaproteobacteria</taxon>
        <taxon>Rhodobacterales</taxon>
        <taxon>Roseobacteraceae</taxon>
    </lineage>
</organism>
<dbReference type="Proteomes" id="UP000051870">
    <property type="component" value="Unassembled WGS sequence"/>
</dbReference>
<evidence type="ECO:0000259" key="1">
    <source>
        <dbReference type="Pfam" id="PF03831"/>
    </source>
</evidence>